<proteinExistence type="predicted"/>
<evidence type="ECO:0008006" key="5">
    <source>
        <dbReference type="Google" id="ProtNLM"/>
    </source>
</evidence>
<dbReference type="Gene3D" id="2.160.20.10">
    <property type="entry name" value="Single-stranded right-handed beta-helix, Pectin lyase-like"/>
    <property type="match status" value="2"/>
</dbReference>
<dbReference type="Proteomes" id="UP000265848">
    <property type="component" value="Unassembled WGS sequence"/>
</dbReference>
<gene>
    <name evidence="3" type="ORF">DL237_18795</name>
</gene>
<dbReference type="SMART" id="SM00710">
    <property type="entry name" value="PbH1"/>
    <property type="match status" value="8"/>
</dbReference>
<evidence type="ECO:0000259" key="1">
    <source>
        <dbReference type="Pfam" id="PF05048"/>
    </source>
</evidence>
<organism evidence="3 4">
    <name type="scientific">Pseudooceanicola sediminis</name>
    <dbReference type="NCBI Taxonomy" id="2211117"/>
    <lineage>
        <taxon>Bacteria</taxon>
        <taxon>Pseudomonadati</taxon>
        <taxon>Pseudomonadota</taxon>
        <taxon>Alphaproteobacteria</taxon>
        <taxon>Rhodobacterales</taxon>
        <taxon>Paracoccaceae</taxon>
        <taxon>Pseudooceanicola</taxon>
    </lineage>
</organism>
<feature type="domain" description="Periplasmic copper-binding protein NosD beta helix" evidence="1">
    <location>
        <begin position="331"/>
        <end position="498"/>
    </location>
</feature>
<evidence type="ECO:0000313" key="3">
    <source>
        <dbReference type="EMBL" id="RII37132.1"/>
    </source>
</evidence>
<dbReference type="SUPFAM" id="SSF51126">
    <property type="entry name" value="Pectin lyase-like"/>
    <property type="match status" value="2"/>
</dbReference>
<dbReference type="Pfam" id="PF12708">
    <property type="entry name" value="Pect-lyase_RHGA_epim"/>
    <property type="match status" value="1"/>
</dbReference>
<dbReference type="InterPro" id="IPR006626">
    <property type="entry name" value="PbH1"/>
</dbReference>
<dbReference type="AlphaFoldDB" id="A0A399IZW5"/>
<dbReference type="InterPro" id="IPR011050">
    <property type="entry name" value="Pectin_lyase_fold/virulence"/>
</dbReference>
<dbReference type="InterPro" id="IPR024535">
    <property type="entry name" value="RHGA/B-epi-like_pectate_lyase"/>
</dbReference>
<dbReference type="InterPro" id="IPR012334">
    <property type="entry name" value="Pectin_lyas_fold"/>
</dbReference>
<evidence type="ECO:0000313" key="4">
    <source>
        <dbReference type="Proteomes" id="UP000265848"/>
    </source>
</evidence>
<comment type="caution">
    <text evidence="3">The sequence shown here is derived from an EMBL/GenBank/DDBJ whole genome shotgun (WGS) entry which is preliminary data.</text>
</comment>
<name>A0A399IZW5_9RHOB</name>
<dbReference type="EMBL" id="QWJJ01000021">
    <property type="protein sequence ID" value="RII37132.1"/>
    <property type="molecule type" value="Genomic_DNA"/>
</dbReference>
<evidence type="ECO:0000259" key="2">
    <source>
        <dbReference type="Pfam" id="PF12708"/>
    </source>
</evidence>
<keyword evidence="4" id="KW-1185">Reference proteome</keyword>
<sequence length="674" mass="72269">MAPIIYSKSLNVPAEDLPQKIYWKQPPNQISSISELLATSYPGYGQGTRHYFGSFTYEEAAIDATDHHLTTVGGVKLYVLPLFGPASPEYNAFAFDVKADGVTDDTASLNLALNVSTRLYCPAGTYRLTSSIYSPGKSLTLRGAGIGQTVFELDHTGYGFYLGGTDDAYKTVQLIDFSIRRPGVESYSGAIGAKTLHLQYCAGATIEKIETEGNIGFAINVMDASDVVIQNCKVHSSKGDGIEHYSGTDGIHLTRVQRGKVIGCTIHNISDDPISTGSYNPGSDRQNVDILYIGNFCHTCTGGMKFYGNFRGGQMIGNRIKDCPSPGGYIVYEDRSGTEGYDQENILIQGNWAQNCGGAGGSGGISLYMPQGTAITTMRKIDILDNVIEDCTSGITCLSYDKAIKTVEALTIQGNMIRNCTKNGITLFGLEGTGNRVVNNTVRGAGEYGVLVDNMKTGSALTVQQNAFETVNKDGLYSFDNWIRPNSLRNRFIVKDNVFEGNGAADGTPTSALQMGASVMPTSIIEGNRYDFSKGFGLGLPFDSGFQSRSDARRGAVPTTGTWRRGQFIYNTSSVEGSSWGWRCVATGTFGSLSGVTADVTSGSREALFSDVTNIAEGMFLTLGADPDEPFCVQWVDPATGEVRFTKAVSLTQTGIAVGYHTPTFEEVAAALSA</sequence>
<accession>A0A399IZW5</accession>
<dbReference type="Pfam" id="PF05048">
    <property type="entry name" value="NosD"/>
    <property type="match status" value="1"/>
</dbReference>
<dbReference type="InterPro" id="IPR007742">
    <property type="entry name" value="NosD_dom"/>
</dbReference>
<protein>
    <recommendedName>
        <fullName evidence="5">Right-handed parallel beta-helix repeat-containing protein</fullName>
    </recommendedName>
</protein>
<reference evidence="3 4" key="1">
    <citation type="submission" date="2018-08" db="EMBL/GenBank/DDBJ databases">
        <title>Pseudooceanicola sediminis CY03 in the family Rhodobacteracea.</title>
        <authorList>
            <person name="Zhang Y.-J."/>
        </authorList>
    </citation>
    <scope>NUCLEOTIDE SEQUENCE [LARGE SCALE GENOMIC DNA]</scope>
    <source>
        <strain evidence="3 4">CY03</strain>
    </source>
</reference>
<dbReference type="OrthoDB" id="7877501at2"/>
<dbReference type="RefSeq" id="WP_119400589.1">
    <property type="nucleotide sequence ID" value="NZ_QWJJ01000021.1"/>
</dbReference>
<feature type="domain" description="Rhamnogalacturonase A/B/Epimerase-like pectate lyase" evidence="2">
    <location>
        <begin position="92"/>
        <end position="276"/>
    </location>
</feature>